<dbReference type="HOGENOM" id="CLU_171401_0_0_1"/>
<protein>
    <submittedName>
        <fullName evidence="1">Uncharacterized protein</fullName>
    </submittedName>
</protein>
<dbReference type="Gramene" id="ORUFI06G21150.1">
    <property type="protein sequence ID" value="ORUFI06G21150.1"/>
    <property type="gene ID" value="ORUFI06G21150"/>
</dbReference>
<sequence length="113" mass="12266">MASFARSGRSLALLQLAALLLAYARCWWIQATLSSPMIRVRAGSTEFPVRLPVSTAFLALRPPVSTACRVLRLLPSTAFLVRLPVSTACPALRLVPIVCPVLRAITNKRVAQP</sequence>
<keyword evidence="2" id="KW-1185">Reference proteome</keyword>
<reference evidence="1" key="2">
    <citation type="submission" date="2015-06" db="UniProtKB">
        <authorList>
            <consortium name="EnsemblPlants"/>
        </authorList>
    </citation>
    <scope>IDENTIFICATION</scope>
</reference>
<organism evidence="1 2">
    <name type="scientific">Oryza rufipogon</name>
    <name type="common">Brownbeard rice</name>
    <name type="synonym">Asian wild rice</name>
    <dbReference type="NCBI Taxonomy" id="4529"/>
    <lineage>
        <taxon>Eukaryota</taxon>
        <taxon>Viridiplantae</taxon>
        <taxon>Streptophyta</taxon>
        <taxon>Embryophyta</taxon>
        <taxon>Tracheophyta</taxon>
        <taxon>Spermatophyta</taxon>
        <taxon>Magnoliopsida</taxon>
        <taxon>Liliopsida</taxon>
        <taxon>Poales</taxon>
        <taxon>Poaceae</taxon>
        <taxon>BOP clade</taxon>
        <taxon>Oryzoideae</taxon>
        <taxon>Oryzeae</taxon>
        <taxon>Oryzinae</taxon>
        <taxon>Oryza</taxon>
    </lineage>
</organism>
<evidence type="ECO:0000313" key="2">
    <source>
        <dbReference type="Proteomes" id="UP000008022"/>
    </source>
</evidence>
<dbReference type="AlphaFoldDB" id="A0A0E0PZP8"/>
<name>A0A0E0PZP8_ORYRU</name>
<evidence type="ECO:0000313" key="1">
    <source>
        <dbReference type="EnsemblPlants" id="ORUFI06G21150.1"/>
    </source>
</evidence>
<reference evidence="2" key="1">
    <citation type="submission" date="2013-06" db="EMBL/GenBank/DDBJ databases">
        <authorList>
            <person name="Zhao Q."/>
        </authorList>
    </citation>
    <scope>NUCLEOTIDE SEQUENCE</scope>
    <source>
        <strain evidence="2">cv. W1943</strain>
    </source>
</reference>
<dbReference type="EnsemblPlants" id="ORUFI06G21150.1">
    <property type="protein sequence ID" value="ORUFI06G21150.1"/>
    <property type="gene ID" value="ORUFI06G21150"/>
</dbReference>
<proteinExistence type="predicted"/>
<accession>A0A0E0PZP8</accession>
<dbReference type="Proteomes" id="UP000008022">
    <property type="component" value="Unassembled WGS sequence"/>
</dbReference>
<dbReference type="OMA" id="ARCWWIQ"/>